<feature type="region of interest" description="Disordered" evidence="1">
    <location>
        <begin position="1"/>
        <end position="24"/>
    </location>
</feature>
<name>A0A1Q2CAI6_ANAHA</name>
<evidence type="ECO:0000256" key="1">
    <source>
        <dbReference type="SAM" id="MobiDB-lite"/>
    </source>
</evidence>
<evidence type="ECO:0000313" key="3">
    <source>
        <dbReference type="Proteomes" id="UP000188159"/>
    </source>
</evidence>
<evidence type="ECO:0000313" key="2">
    <source>
        <dbReference type="EMBL" id="AQP40761.1"/>
    </source>
</evidence>
<organism evidence="2 3">
    <name type="scientific">Anaerostipes hadrus</name>
    <dbReference type="NCBI Taxonomy" id="649756"/>
    <lineage>
        <taxon>Bacteria</taxon>
        <taxon>Bacillati</taxon>
        <taxon>Bacillota</taxon>
        <taxon>Clostridia</taxon>
        <taxon>Lachnospirales</taxon>
        <taxon>Lachnospiraceae</taxon>
        <taxon>Anaerostipes</taxon>
    </lineage>
</organism>
<dbReference type="AlphaFoldDB" id="A0A1Q2CAI6"/>
<protein>
    <submittedName>
        <fullName evidence="2">Uncharacterized protein</fullName>
    </submittedName>
</protein>
<proteinExistence type="predicted"/>
<gene>
    <name evidence="2" type="ORF">DO83_14975</name>
</gene>
<dbReference type="EMBL" id="CP012098">
    <property type="protein sequence ID" value="AQP40761.1"/>
    <property type="molecule type" value="Genomic_DNA"/>
</dbReference>
<sequence>MSNSNMLKSNSENVTQTSINNDSEKENQMRKWLFIVADFPDTYTSQLVDFIYPSAYIHVFLQKIMIL</sequence>
<feature type="compositionally biased region" description="Polar residues" evidence="1">
    <location>
        <begin position="1"/>
        <end position="21"/>
    </location>
</feature>
<reference evidence="2 3" key="1">
    <citation type="journal article" date="2016" name="Sci. Rep.">
        <title>Accelerated dysbiosis of gut microbiota during aggravation of DSS-induced colitis by a butyrate-producing bacterium.</title>
        <authorList>
            <person name="Zhang Q."/>
            <person name="Wu Y."/>
            <person name="Wang J."/>
            <person name="Wu G."/>
            <person name="Long W."/>
            <person name="Xue Z."/>
            <person name="Wang L."/>
            <person name="Zhang X."/>
            <person name="Pang X."/>
            <person name="Zhao Y."/>
            <person name="Zhao L."/>
            <person name="Zhang C."/>
        </authorList>
    </citation>
    <scope>NUCLEOTIDE SEQUENCE [LARGE SCALE GENOMIC DNA]</scope>
    <source>
        <strain evidence="2 3">BPB5</strain>
    </source>
</reference>
<dbReference type="Proteomes" id="UP000188159">
    <property type="component" value="Chromosome"/>
</dbReference>
<accession>A0A1Q2CAI6</accession>